<feature type="compositionally biased region" description="Low complexity" evidence="1">
    <location>
        <begin position="320"/>
        <end position="360"/>
    </location>
</feature>
<dbReference type="SUPFAM" id="SSF47473">
    <property type="entry name" value="EF-hand"/>
    <property type="match status" value="1"/>
</dbReference>
<name>A0A401GI50_9APHY</name>
<feature type="region of interest" description="Disordered" evidence="1">
    <location>
        <begin position="22"/>
        <end position="41"/>
    </location>
</feature>
<feature type="compositionally biased region" description="Pro residues" evidence="1">
    <location>
        <begin position="309"/>
        <end position="319"/>
    </location>
</feature>
<feature type="region of interest" description="Disordered" evidence="1">
    <location>
        <begin position="101"/>
        <end position="202"/>
    </location>
</feature>
<accession>A0A401GI50</accession>
<dbReference type="OrthoDB" id="10045710at2759"/>
<dbReference type="AlphaFoldDB" id="A0A401GI50"/>
<feature type="compositionally biased region" description="Low complexity" evidence="1">
    <location>
        <begin position="299"/>
        <end position="308"/>
    </location>
</feature>
<dbReference type="InParanoid" id="A0A401GI50"/>
<feature type="region of interest" description="Disordered" evidence="1">
    <location>
        <begin position="222"/>
        <end position="380"/>
    </location>
</feature>
<dbReference type="Proteomes" id="UP000287166">
    <property type="component" value="Unassembled WGS sequence"/>
</dbReference>
<comment type="caution">
    <text evidence="2">The sequence shown here is derived from an EMBL/GenBank/DDBJ whole genome shotgun (WGS) entry which is preliminary data.</text>
</comment>
<dbReference type="STRING" id="139825.A0A401GI50"/>
<feature type="compositionally biased region" description="Pro residues" evidence="1">
    <location>
        <begin position="289"/>
        <end position="298"/>
    </location>
</feature>
<dbReference type="InterPro" id="IPR011992">
    <property type="entry name" value="EF-hand-dom_pair"/>
</dbReference>
<feature type="compositionally biased region" description="Low complexity" evidence="1">
    <location>
        <begin position="249"/>
        <end position="260"/>
    </location>
</feature>
<gene>
    <name evidence="2" type="ORF">SCP_0402580</name>
</gene>
<evidence type="ECO:0000313" key="3">
    <source>
        <dbReference type="Proteomes" id="UP000287166"/>
    </source>
</evidence>
<reference evidence="2 3" key="1">
    <citation type="journal article" date="2018" name="Sci. Rep.">
        <title>Genome sequence of the cauliflower mushroom Sparassis crispa (Hanabiratake) and its association with beneficial usage.</title>
        <authorList>
            <person name="Kiyama R."/>
            <person name="Furutani Y."/>
            <person name="Kawaguchi K."/>
            <person name="Nakanishi T."/>
        </authorList>
    </citation>
    <scope>NUCLEOTIDE SEQUENCE [LARGE SCALE GENOMIC DNA]</scope>
</reference>
<feature type="compositionally biased region" description="Low complexity" evidence="1">
    <location>
        <begin position="149"/>
        <end position="172"/>
    </location>
</feature>
<proteinExistence type="predicted"/>
<evidence type="ECO:0000256" key="1">
    <source>
        <dbReference type="SAM" id="MobiDB-lite"/>
    </source>
</evidence>
<feature type="compositionally biased region" description="Polar residues" evidence="1">
    <location>
        <begin position="102"/>
        <end position="122"/>
    </location>
</feature>
<dbReference type="EMBL" id="BFAD01000004">
    <property type="protein sequence ID" value="GBE81884.1"/>
    <property type="molecule type" value="Genomic_DNA"/>
</dbReference>
<dbReference type="RefSeq" id="XP_027612797.1">
    <property type="nucleotide sequence ID" value="XM_027756996.1"/>
</dbReference>
<dbReference type="GeneID" id="38778801"/>
<dbReference type="Gene3D" id="1.10.238.10">
    <property type="entry name" value="EF-hand"/>
    <property type="match status" value="1"/>
</dbReference>
<organism evidence="2 3">
    <name type="scientific">Sparassis crispa</name>
    <dbReference type="NCBI Taxonomy" id="139825"/>
    <lineage>
        <taxon>Eukaryota</taxon>
        <taxon>Fungi</taxon>
        <taxon>Dikarya</taxon>
        <taxon>Basidiomycota</taxon>
        <taxon>Agaricomycotina</taxon>
        <taxon>Agaricomycetes</taxon>
        <taxon>Polyporales</taxon>
        <taxon>Sparassidaceae</taxon>
        <taxon>Sparassis</taxon>
    </lineage>
</organism>
<evidence type="ECO:0000313" key="2">
    <source>
        <dbReference type="EMBL" id="GBE81884.1"/>
    </source>
</evidence>
<protein>
    <recommendedName>
        <fullName evidence="4">EH domain-containing protein</fullName>
    </recommendedName>
</protein>
<evidence type="ECO:0008006" key="4">
    <source>
        <dbReference type="Google" id="ProtNLM"/>
    </source>
</evidence>
<sequence length="534" mass="56805">MTPPACSSVLQARINAFEALSNPVSAPTNVERAASPPNILERPISPAVTSFSPIIPSSASSTPSKPRQHNFVSCSPSPSPPNLSRRTSLIDLKEWVVDDGPSTHTNGATASSSLILTSNSKMPSPPLINLDPSSPPKSRTLSVPPLPPRKSSYSSLKSVSPTSSTSSLGRSPATLTIPLPLAVRPPSTRMPPGTHTYPPASTLGIAIPLRGHAPASSISSFHSVSLSSDGEPAHRESDAQSIDIDDFETVSATSASPSVARGHDWEQPVQRVPPKLPQRPPSASTTTLKPPPKHPPPSRSSTSPSFTSKPPPPAPPPPLRSRAPSAPSVRSSPSTSTSTSFSDRSSIRSTSTVASSQSHTQAPARGQKLARQTPVPPAARRRYEALFTANVRARRPRIRSPPPGTARKRQAAGWRGLSVDLITSPELGEVPLSETEEEPAEVDERLEGATVRRIWSLSRLERGTLRAIWNECDPGGTGALDRAAFVRGMWRIDEELRRAQLLGLGRQVSSASVRARIPRRADRAPATASKLILH</sequence>
<keyword evidence="3" id="KW-1185">Reference proteome</keyword>
<feature type="compositionally biased region" description="Low complexity" evidence="1">
    <location>
        <begin position="51"/>
        <end position="65"/>
    </location>
</feature>
<feature type="region of interest" description="Disordered" evidence="1">
    <location>
        <begin position="51"/>
        <end position="85"/>
    </location>
</feature>